<dbReference type="InterPro" id="IPR050662">
    <property type="entry name" value="Sec-metab_biosynth-thioest"/>
</dbReference>
<dbReference type="PANTHER" id="PTHR23131">
    <property type="entry name" value="ENDORIBONUCLEASE LACTB2"/>
    <property type="match status" value="1"/>
</dbReference>
<feature type="domain" description="Metallo-beta-lactamase" evidence="1">
    <location>
        <begin position="34"/>
        <end position="236"/>
    </location>
</feature>
<dbReference type="InterPro" id="IPR001279">
    <property type="entry name" value="Metallo-B-lactamas"/>
</dbReference>
<dbReference type="RefSeq" id="WP_338450635.1">
    <property type="nucleotide sequence ID" value="NZ_CP137640.1"/>
</dbReference>
<dbReference type="SUPFAM" id="SSF56281">
    <property type="entry name" value="Metallo-hydrolase/oxidoreductase"/>
    <property type="match status" value="1"/>
</dbReference>
<dbReference type="InterPro" id="IPR036866">
    <property type="entry name" value="RibonucZ/Hydroxyglut_hydro"/>
</dbReference>
<dbReference type="Gene3D" id="3.60.15.10">
    <property type="entry name" value="Ribonuclease Z/Hydroxyacylglutathione hydrolase-like"/>
    <property type="match status" value="1"/>
</dbReference>
<dbReference type="SMART" id="SM00849">
    <property type="entry name" value="Lactamase_B"/>
    <property type="match status" value="1"/>
</dbReference>
<dbReference type="EMBL" id="CP137640">
    <property type="protein sequence ID" value="WVX81724.1"/>
    <property type="molecule type" value="Genomic_DNA"/>
</dbReference>
<accession>A0ABZ2CKV6</accession>
<gene>
    <name evidence="2" type="ORF">R4Z09_01365</name>
</gene>
<sequence length="323" mass="36814">MNKCLELLNQLPMVKKITEDIYLLSIPVPFGMVQANCYLMRGTNGITVIDTGVYSKEGMDIWNRIMGMGIAIEKVVLTHYHIDHLGLARWFQEKHGVPVFISSVGNREIKRRQKKGYADYVISLFKQHGCKDFSPLVTEYDSYIYDFEPDGIFEDGQSVRLGDEIYEALWTPGHSADHFCFYHPVQQIMIVGDLVLDKIAPIVLIESHHDVNPLREYFISFEKVAKHSVSIALPGHGNVIENVYKRMEEIRLGHRHRLEEMTAAIKDEAKTSLTVSEEIYGKGKALKSSTHLMATITRFIYLESIGKVKSQIIDGALFYSLVE</sequence>
<reference evidence="2 3" key="1">
    <citation type="submission" date="2023-10" db="EMBL/GenBank/DDBJ databases">
        <title>Niallia locisalis sp.nov. isolated from a salt pond sample.</title>
        <authorList>
            <person name="Li X.-J."/>
            <person name="Dong L."/>
        </authorList>
    </citation>
    <scope>NUCLEOTIDE SEQUENCE [LARGE SCALE GENOMIC DNA]</scope>
    <source>
        <strain evidence="2 3">DSM 29761</strain>
    </source>
</reference>
<dbReference type="Proteomes" id="UP001357223">
    <property type="component" value="Chromosome"/>
</dbReference>
<evidence type="ECO:0000313" key="2">
    <source>
        <dbReference type="EMBL" id="WVX81724.1"/>
    </source>
</evidence>
<evidence type="ECO:0000313" key="3">
    <source>
        <dbReference type="Proteomes" id="UP001357223"/>
    </source>
</evidence>
<name>A0ABZ2CKV6_9BACI</name>
<proteinExistence type="predicted"/>
<protein>
    <submittedName>
        <fullName evidence="2">MBL fold metallo-hydrolase</fullName>
    </submittedName>
</protein>
<organism evidence="2 3">
    <name type="scientific">Niallia oryzisoli</name>
    <dbReference type="NCBI Taxonomy" id="1737571"/>
    <lineage>
        <taxon>Bacteria</taxon>
        <taxon>Bacillati</taxon>
        <taxon>Bacillota</taxon>
        <taxon>Bacilli</taxon>
        <taxon>Bacillales</taxon>
        <taxon>Bacillaceae</taxon>
        <taxon>Niallia</taxon>
    </lineage>
</organism>
<evidence type="ECO:0000259" key="1">
    <source>
        <dbReference type="SMART" id="SM00849"/>
    </source>
</evidence>
<keyword evidence="3" id="KW-1185">Reference proteome</keyword>
<dbReference type="PANTHER" id="PTHR23131:SF4">
    <property type="entry name" value="METALLO-BETA-LACTAMASE SUPERFAMILY POTEIN"/>
    <property type="match status" value="1"/>
</dbReference>
<dbReference type="Pfam" id="PF00753">
    <property type="entry name" value="Lactamase_B"/>
    <property type="match status" value="1"/>
</dbReference>